<dbReference type="EMBL" id="MRUL01000015">
    <property type="protein sequence ID" value="OON38515.1"/>
    <property type="molecule type" value="Genomic_DNA"/>
</dbReference>
<evidence type="ECO:0000256" key="12">
    <source>
        <dbReference type="ARBA" id="ARBA00022989"/>
    </source>
</evidence>
<comment type="similarity">
    <text evidence="4 15">Belongs to the AcsB/BcsB family.</text>
</comment>
<dbReference type="NCBIfam" id="NF008324">
    <property type="entry name" value="PRK11114.1-2"/>
    <property type="match status" value="1"/>
</dbReference>
<comment type="pathway">
    <text evidence="3 15">Glycan metabolism; bacterial cellulose biosynthesis.</text>
</comment>
<evidence type="ECO:0000256" key="10">
    <source>
        <dbReference type="ARBA" id="ARBA00022692"/>
    </source>
</evidence>
<comment type="subcellular location">
    <subcellularLocation>
        <location evidence="2">Cell inner membrane</location>
        <topology evidence="2">Single-pass membrane protein</topology>
    </subcellularLocation>
</comment>
<accession>A0A1S8YHS3</accession>
<evidence type="ECO:0000256" key="14">
    <source>
        <dbReference type="ARBA" id="ARBA00033444"/>
    </source>
</evidence>
<dbReference type="PRINTS" id="PR01440">
    <property type="entry name" value="CELLSNTHASEB"/>
</dbReference>
<keyword evidence="9 15" id="KW-0973">c-di-GMP</keyword>
<keyword evidence="12 15" id="KW-1133">Transmembrane helix</keyword>
<evidence type="ECO:0000256" key="9">
    <source>
        <dbReference type="ARBA" id="ARBA00022636"/>
    </source>
</evidence>
<dbReference type="PANTHER" id="PTHR39083:SF1">
    <property type="entry name" value="CYCLIC DI-GMP-BINDING PROTEIN"/>
    <property type="match status" value="1"/>
</dbReference>
<evidence type="ECO:0000256" key="6">
    <source>
        <dbReference type="ARBA" id="ARBA00021844"/>
    </source>
</evidence>
<comment type="caution">
    <text evidence="17">The sequence shown here is derived from an EMBL/GenBank/DDBJ whole genome shotgun (WGS) entry which is preliminary data.</text>
</comment>
<keyword evidence="8 15" id="KW-0997">Cell inner membrane</keyword>
<evidence type="ECO:0000256" key="7">
    <source>
        <dbReference type="ARBA" id="ARBA00022475"/>
    </source>
</evidence>
<dbReference type="Gene3D" id="2.60.120.260">
    <property type="entry name" value="Galactose-binding domain-like"/>
    <property type="match status" value="2"/>
</dbReference>
<keyword evidence="7 15" id="KW-1003">Cell membrane</keyword>
<evidence type="ECO:0000313" key="18">
    <source>
        <dbReference type="Proteomes" id="UP000190667"/>
    </source>
</evidence>
<evidence type="ECO:0000256" key="16">
    <source>
        <dbReference type="SAM" id="MobiDB-lite"/>
    </source>
</evidence>
<dbReference type="Proteomes" id="UP000190667">
    <property type="component" value="Unassembled WGS sequence"/>
</dbReference>
<protein>
    <recommendedName>
        <fullName evidence="6 15">Cyclic di-GMP-binding protein</fullName>
    </recommendedName>
    <alternativeName>
        <fullName evidence="14 15">Cellulose synthase regulatory subunit</fullName>
    </alternativeName>
</protein>
<dbReference type="UniPathway" id="UPA00694"/>
<proteinExistence type="inferred from homology"/>
<organism evidence="17 18">
    <name type="scientific">Izhakiella australiensis</name>
    <dbReference type="NCBI Taxonomy" id="1926881"/>
    <lineage>
        <taxon>Bacteria</taxon>
        <taxon>Pseudomonadati</taxon>
        <taxon>Pseudomonadota</taxon>
        <taxon>Gammaproteobacteria</taxon>
        <taxon>Enterobacterales</taxon>
        <taxon>Erwiniaceae</taxon>
        <taxon>Izhakiella</taxon>
    </lineage>
</organism>
<feature type="compositionally biased region" description="Low complexity" evidence="16">
    <location>
        <begin position="56"/>
        <end position="66"/>
    </location>
</feature>
<comment type="function">
    <text evidence="1 15">Binds the cellulose synthase activator, bis-(3'-5') cyclic diguanylic acid (c-di-GMP).</text>
</comment>
<evidence type="ECO:0000256" key="3">
    <source>
        <dbReference type="ARBA" id="ARBA00005186"/>
    </source>
</evidence>
<dbReference type="RefSeq" id="WP_078004037.1">
    <property type="nucleotide sequence ID" value="NZ_MRUL01000015.1"/>
</dbReference>
<evidence type="ECO:0000256" key="5">
    <source>
        <dbReference type="ARBA" id="ARBA00011437"/>
    </source>
</evidence>
<dbReference type="STRING" id="1926881.BTJ39_17800"/>
<keyword evidence="13 15" id="KW-0472">Membrane</keyword>
<evidence type="ECO:0000313" key="17">
    <source>
        <dbReference type="EMBL" id="OON38515.1"/>
    </source>
</evidence>
<keyword evidence="11 15" id="KW-0135">Cellulose biosynthesis</keyword>
<dbReference type="PANTHER" id="PTHR39083">
    <property type="entry name" value="CYCLIC DI-GMP-BINDING PROTEIN"/>
    <property type="match status" value="1"/>
</dbReference>
<keyword evidence="18" id="KW-1185">Reference proteome</keyword>
<evidence type="ECO:0000256" key="11">
    <source>
        <dbReference type="ARBA" id="ARBA00022916"/>
    </source>
</evidence>
<dbReference type="Pfam" id="PF03170">
    <property type="entry name" value="BcsB"/>
    <property type="match status" value="1"/>
</dbReference>
<evidence type="ECO:0000256" key="1">
    <source>
        <dbReference type="ARBA" id="ARBA00002057"/>
    </source>
</evidence>
<feature type="transmembrane region" description="Helical" evidence="15">
    <location>
        <begin position="798"/>
        <end position="819"/>
    </location>
</feature>
<keyword evidence="10 15" id="KW-0812">Transmembrane</keyword>
<dbReference type="GO" id="GO:0030244">
    <property type="term" value="P:cellulose biosynthetic process"/>
    <property type="evidence" value="ECO:0007669"/>
    <property type="project" value="UniProtKB-KW"/>
</dbReference>
<comment type="subunit">
    <text evidence="5 15">Tightly associated with the cellulose synthase catalytic subunit.</text>
</comment>
<sequence>MSKRFLLFGALLLAATVKGETGRVTQDSSALSALPPPPGTGQHPTMPAAGATGRTPMAPLAPAPAAGQNDIGSAATAQAGGETPQAEAPSTAGGLPPLPPVATPNDSSTQRAGELFNLPFSGAISVAQMGQPEGIALGSGQLQAGMSFTLPSDQVVTHASLALSLKISPALAARNGSLQLMLNGQPLGTLPLNASDSDTADYQLDIPAAMVVSKNNLSFKVNDNGGLQCERDADNKYRVTILPTSRLSLEGQQLNIANSLQNFPRPFIDPLRMTPAQVPMVFSATPTPGEVSAAAVLASWLGIQTDYRGIRFPVSRNSLPDGNAVIFGHPGENIAGIVLPQTQQPLIKLLNNPVNPVGKLLLVVGNNDQQLRQAAWRLISGPLNVEGDAMDVTPQTVAEHKPYDAPRWINTQRPVKLSELLRSDQSLTSSGMSHDAQQLSFRAAPDLFLWDGETFPLNIHYRFPSENWIDESNSFLSVSLNGTFLRNLTVNKQGILETLWRRLGGDARQERYAMQLDPYLIYGDNQLQFYFNIKPKASAPCSVLTNNNIRSQIEPDSSLDLSGSRHFGLLPNLSWFVGASFPFSRLADASRTLLMLPEKPSDAQIGTLLALAGRAGSATGVPLTRNTVVFGVPQGGALREQLGSNDLLAVTSLDGGDFNRQMLNGSPFSLNNNGRALGVSPPSTLEKARTWLSGDWNRHPLDADRYLSSNEQWRGFVSYRSPWSAQHLVVVALATDDTQLLKLNRDLRQPKLNAGVRGDSAIITDENGVRSFRVGPQFPSGQMPWYMMVVWYASQHSVTLALVALLLAMIAGGGTFVMLRRHARNRLQHVHDGEGNKND</sequence>
<reference evidence="17 18" key="1">
    <citation type="submission" date="2016-12" db="EMBL/GenBank/DDBJ databases">
        <title>Izhakiella australiana sp. nov. of genus Izhakiella isolated from Australian desert.</title>
        <authorList>
            <person name="Ji M."/>
        </authorList>
    </citation>
    <scope>NUCLEOTIDE SEQUENCE [LARGE SCALE GENOMIC DNA]</scope>
    <source>
        <strain evidence="17 18">D4N98</strain>
    </source>
</reference>
<evidence type="ECO:0000256" key="13">
    <source>
        <dbReference type="ARBA" id="ARBA00023136"/>
    </source>
</evidence>
<dbReference type="GO" id="GO:0005886">
    <property type="term" value="C:plasma membrane"/>
    <property type="evidence" value="ECO:0007669"/>
    <property type="project" value="UniProtKB-SubCell"/>
</dbReference>
<dbReference type="AlphaFoldDB" id="A0A1S8YHS3"/>
<evidence type="ECO:0000256" key="4">
    <source>
        <dbReference type="ARBA" id="ARBA00010714"/>
    </source>
</evidence>
<feature type="region of interest" description="Disordered" evidence="16">
    <location>
        <begin position="20"/>
        <end position="112"/>
    </location>
</feature>
<evidence type="ECO:0000256" key="2">
    <source>
        <dbReference type="ARBA" id="ARBA00004377"/>
    </source>
</evidence>
<dbReference type="GO" id="GO:0006011">
    <property type="term" value="P:UDP-alpha-D-glucose metabolic process"/>
    <property type="evidence" value="ECO:0007669"/>
    <property type="project" value="InterPro"/>
</dbReference>
<dbReference type="InterPro" id="IPR003920">
    <property type="entry name" value="Cell_synth_B"/>
</dbReference>
<name>A0A1S8YHS3_9GAMM</name>
<gene>
    <name evidence="17" type="ORF">BTJ39_17800</name>
</gene>
<evidence type="ECO:0000256" key="8">
    <source>
        <dbReference type="ARBA" id="ARBA00022519"/>
    </source>
</evidence>
<dbReference type="InterPro" id="IPR018513">
    <property type="entry name" value="Cell_synthase_bac"/>
</dbReference>
<dbReference type="OrthoDB" id="9806702at2"/>
<evidence type="ECO:0000256" key="15">
    <source>
        <dbReference type="RuleBase" id="RU365021"/>
    </source>
</evidence>